<dbReference type="OrthoDB" id="189226at2759"/>
<accession>T0M9H7</accession>
<sequence>MLDYVLYPRFRGFELICDCLIDSDIKYVVDLTIVHLNKVPAFWEILFTNFTGMIKIDMEIIDVSEIKNYREWLLERFVRKNILISKVKNNI</sequence>
<evidence type="ECO:0000313" key="2">
    <source>
        <dbReference type="Proteomes" id="UP000053780"/>
    </source>
</evidence>
<dbReference type="Proteomes" id="UP000053780">
    <property type="component" value="Unassembled WGS sequence"/>
</dbReference>
<name>T0M9H7_9MICR</name>
<reference evidence="1 2" key="1">
    <citation type="journal article" date="2013" name="BMC Genomics">
        <title>Genome sequencing and comparative genomics of honey bee microsporidia, Nosema apis reveal novel insights into host-parasite interactions.</title>
        <authorList>
            <person name="Chen Yp."/>
            <person name="Pettis J.S."/>
            <person name="Zhao Y."/>
            <person name="Liu X."/>
            <person name="Tallon L.J."/>
            <person name="Sadzewicz L.D."/>
            <person name="Li R."/>
            <person name="Zheng H."/>
            <person name="Huang S."/>
            <person name="Zhang X."/>
            <person name="Hamilton M.C."/>
            <person name="Pernal S.F."/>
            <person name="Melathopoulos A.P."/>
            <person name="Yan X."/>
            <person name="Evans J.D."/>
        </authorList>
    </citation>
    <scope>NUCLEOTIDE SEQUENCE [LARGE SCALE GENOMIC DNA]</scope>
    <source>
        <strain evidence="1 2">BRL 01</strain>
    </source>
</reference>
<organism evidence="1 2">
    <name type="scientific">Vairimorpha apis BRL 01</name>
    <dbReference type="NCBI Taxonomy" id="1037528"/>
    <lineage>
        <taxon>Eukaryota</taxon>
        <taxon>Fungi</taxon>
        <taxon>Fungi incertae sedis</taxon>
        <taxon>Microsporidia</taxon>
        <taxon>Nosematidae</taxon>
        <taxon>Vairimorpha</taxon>
    </lineage>
</organism>
<dbReference type="EMBL" id="KE647334">
    <property type="protein sequence ID" value="EQB60041.1"/>
    <property type="molecule type" value="Genomic_DNA"/>
</dbReference>
<keyword evidence="1" id="KW-0808">Transferase</keyword>
<dbReference type="GO" id="GO:0016746">
    <property type="term" value="F:acyltransferase activity"/>
    <property type="evidence" value="ECO:0007669"/>
    <property type="project" value="UniProtKB-KW"/>
</dbReference>
<proteinExistence type="predicted"/>
<dbReference type="VEuPathDB" id="MicrosporidiaDB:NAPIS_ORF02380"/>
<protein>
    <submittedName>
        <fullName evidence="1">Belongs to the acylglycerol-3-phosphate acyltransferase family</fullName>
    </submittedName>
</protein>
<keyword evidence="1" id="KW-0012">Acyltransferase</keyword>
<keyword evidence="2" id="KW-1185">Reference proteome</keyword>
<gene>
    <name evidence="1" type="ORF">NAPIS_ORF02380</name>
</gene>
<dbReference type="AlphaFoldDB" id="T0M9H7"/>
<evidence type="ECO:0000313" key="1">
    <source>
        <dbReference type="EMBL" id="EQB60041.1"/>
    </source>
</evidence>
<dbReference type="HOGENOM" id="CLU_2427612_0_0_1"/>